<comment type="subcellular location">
    <subcellularLocation>
        <location evidence="1">Mitochondrion</location>
    </subcellularLocation>
</comment>
<dbReference type="EC" id="6.1.1.2" evidence="3"/>
<gene>
    <name evidence="11" type="ORF">BB559_004546</name>
</gene>
<dbReference type="EMBL" id="MBFT01000472">
    <property type="protein sequence ID" value="PVU90573.1"/>
    <property type="molecule type" value="Genomic_DNA"/>
</dbReference>
<evidence type="ECO:0000313" key="12">
    <source>
        <dbReference type="Proteomes" id="UP000245699"/>
    </source>
</evidence>
<reference evidence="11 12" key="1">
    <citation type="journal article" date="2018" name="MBio">
        <title>Comparative Genomics Reveals the Core Gene Toolbox for the Fungus-Insect Symbiosis.</title>
        <authorList>
            <person name="Wang Y."/>
            <person name="Stata M."/>
            <person name="Wang W."/>
            <person name="Stajich J.E."/>
            <person name="White M.M."/>
            <person name="Moncalvo J.M."/>
        </authorList>
    </citation>
    <scope>NUCLEOTIDE SEQUENCE [LARGE SCALE GENOMIC DNA]</scope>
    <source>
        <strain evidence="11 12">AUS-77-4</strain>
    </source>
</reference>
<comment type="similarity">
    <text evidence="2 10">Belongs to the class-I aminoacyl-tRNA synthetase family.</text>
</comment>
<dbReference type="OrthoDB" id="15808at2759"/>
<dbReference type="SUPFAM" id="SSF52374">
    <property type="entry name" value="Nucleotidylyl transferase"/>
    <property type="match status" value="1"/>
</dbReference>
<accession>A0A2T9YE10</accession>
<evidence type="ECO:0000256" key="1">
    <source>
        <dbReference type="ARBA" id="ARBA00004173"/>
    </source>
</evidence>
<dbReference type="FunFam" id="1.10.240.10:FF:000002">
    <property type="entry name" value="Tryptophan--tRNA ligase"/>
    <property type="match status" value="1"/>
</dbReference>
<keyword evidence="7 10" id="KW-0648">Protein biosynthesis</keyword>
<comment type="caution">
    <text evidence="11">The sequence shown here is derived from an EMBL/GenBank/DDBJ whole genome shotgun (WGS) entry which is preliminary data.</text>
</comment>
<dbReference type="AlphaFoldDB" id="A0A2T9YE10"/>
<dbReference type="GO" id="GO:0005524">
    <property type="term" value="F:ATP binding"/>
    <property type="evidence" value="ECO:0007669"/>
    <property type="project" value="UniProtKB-KW"/>
</dbReference>
<evidence type="ECO:0000313" key="11">
    <source>
        <dbReference type="EMBL" id="PVU90573.1"/>
    </source>
</evidence>
<dbReference type="GO" id="GO:0005759">
    <property type="term" value="C:mitochondrial matrix"/>
    <property type="evidence" value="ECO:0007669"/>
    <property type="project" value="TreeGrafter"/>
</dbReference>
<organism evidence="11 12">
    <name type="scientific">Furculomyces boomerangus</name>
    <dbReference type="NCBI Taxonomy" id="61424"/>
    <lineage>
        <taxon>Eukaryota</taxon>
        <taxon>Fungi</taxon>
        <taxon>Fungi incertae sedis</taxon>
        <taxon>Zoopagomycota</taxon>
        <taxon>Kickxellomycotina</taxon>
        <taxon>Harpellomycetes</taxon>
        <taxon>Harpellales</taxon>
        <taxon>Harpellaceae</taxon>
        <taxon>Furculomyces</taxon>
    </lineage>
</organism>
<evidence type="ECO:0000256" key="9">
    <source>
        <dbReference type="ARBA" id="ARBA00030268"/>
    </source>
</evidence>
<dbReference type="Gene3D" id="1.10.240.10">
    <property type="entry name" value="Tyrosyl-Transfer RNA Synthetase"/>
    <property type="match status" value="1"/>
</dbReference>
<proteinExistence type="inferred from homology"/>
<evidence type="ECO:0000256" key="6">
    <source>
        <dbReference type="ARBA" id="ARBA00022840"/>
    </source>
</evidence>
<dbReference type="Pfam" id="PF00579">
    <property type="entry name" value="tRNA-synt_1b"/>
    <property type="match status" value="1"/>
</dbReference>
<dbReference type="GO" id="GO:0004830">
    <property type="term" value="F:tryptophan-tRNA ligase activity"/>
    <property type="evidence" value="ECO:0007669"/>
    <property type="project" value="UniProtKB-EC"/>
</dbReference>
<name>A0A2T9YE10_9FUNG</name>
<dbReference type="PANTHER" id="PTHR43766">
    <property type="entry name" value="TRYPTOPHAN--TRNA LIGASE, MITOCHONDRIAL"/>
    <property type="match status" value="1"/>
</dbReference>
<dbReference type="GO" id="GO:0070183">
    <property type="term" value="P:mitochondrial tryptophanyl-tRNA aminoacylation"/>
    <property type="evidence" value="ECO:0007669"/>
    <property type="project" value="TreeGrafter"/>
</dbReference>
<keyword evidence="4 10" id="KW-0436">Ligase</keyword>
<evidence type="ECO:0000256" key="4">
    <source>
        <dbReference type="ARBA" id="ARBA00022598"/>
    </source>
</evidence>
<keyword evidence="5 10" id="KW-0547">Nucleotide-binding</keyword>
<evidence type="ECO:0000256" key="3">
    <source>
        <dbReference type="ARBA" id="ARBA00013161"/>
    </source>
</evidence>
<dbReference type="Proteomes" id="UP000245699">
    <property type="component" value="Unassembled WGS sequence"/>
</dbReference>
<evidence type="ECO:0000256" key="5">
    <source>
        <dbReference type="ARBA" id="ARBA00022741"/>
    </source>
</evidence>
<dbReference type="InterPro" id="IPR002305">
    <property type="entry name" value="aa-tRNA-synth_Ic"/>
</dbReference>
<protein>
    <recommendedName>
        <fullName evidence="3">tryptophan--tRNA ligase</fullName>
        <ecNumber evidence="3">6.1.1.2</ecNumber>
    </recommendedName>
    <alternativeName>
        <fullName evidence="9">Tryptophanyl-tRNA synthetase</fullName>
    </alternativeName>
</protein>
<keyword evidence="12" id="KW-1185">Reference proteome</keyword>
<keyword evidence="6 10" id="KW-0067">ATP-binding</keyword>
<evidence type="ECO:0000256" key="8">
    <source>
        <dbReference type="ARBA" id="ARBA00023146"/>
    </source>
</evidence>
<dbReference type="STRING" id="61424.A0A2T9YE10"/>
<evidence type="ECO:0000256" key="10">
    <source>
        <dbReference type="RuleBase" id="RU363036"/>
    </source>
</evidence>
<sequence length="137" mass="15199">MSKSDTNHQSCIDLTDTPDQIRAKISKATTDSIPEISYDPLKRPGVSNLLEIYSAFDALNRTPDEISKTVFSGLKNQQLKEATTNILIERLAPIKAQFEKLQNDTGYINQILDESASKASIVANETLLKAKKQLGLY</sequence>
<evidence type="ECO:0000256" key="2">
    <source>
        <dbReference type="ARBA" id="ARBA00005594"/>
    </source>
</evidence>
<keyword evidence="8 10" id="KW-0030">Aminoacyl-tRNA synthetase</keyword>
<dbReference type="InterPro" id="IPR050203">
    <property type="entry name" value="Trp-tRNA_synthetase"/>
</dbReference>
<dbReference type="PANTHER" id="PTHR43766:SF1">
    <property type="entry name" value="TRYPTOPHAN--TRNA LIGASE, MITOCHONDRIAL"/>
    <property type="match status" value="1"/>
</dbReference>
<evidence type="ECO:0000256" key="7">
    <source>
        <dbReference type="ARBA" id="ARBA00022917"/>
    </source>
</evidence>